<feature type="compositionally biased region" description="Basic and acidic residues" evidence="1">
    <location>
        <begin position="219"/>
        <end position="252"/>
    </location>
</feature>
<organism evidence="3 4">
    <name type="scientific">Thalassiosira oceanica</name>
    <name type="common">Marine diatom</name>
    <dbReference type="NCBI Taxonomy" id="159749"/>
    <lineage>
        <taxon>Eukaryota</taxon>
        <taxon>Sar</taxon>
        <taxon>Stramenopiles</taxon>
        <taxon>Ochrophyta</taxon>
        <taxon>Bacillariophyta</taxon>
        <taxon>Coscinodiscophyceae</taxon>
        <taxon>Thalassiosirophycidae</taxon>
        <taxon>Thalassiosirales</taxon>
        <taxon>Thalassiosiraceae</taxon>
        <taxon>Thalassiosira</taxon>
    </lineage>
</organism>
<accession>K0TED5</accession>
<dbReference type="Proteomes" id="UP000266841">
    <property type="component" value="Unassembled WGS sequence"/>
</dbReference>
<gene>
    <name evidence="3" type="ORF">THAOC_02533</name>
</gene>
<evidence type="ECO:0000313" key="3">
    <source>
        <dbReference type="EMBL" id="EJK75735.1"/>
    </source>
</evidence>
<sequence>MDDAVEFDPAKVLSDRRFGTVSVRKTKNGLFWFTCIINGEGKRTTSYDLLSDAIRHVEKLRRRCRSHPHLDFTSNFESPFLTLANFKATRSLELRQKGDEDIDEAEADGTEEAEADGIEEAEACIEKKVEEQVQKLYYQTEHAKNEREKARKAGFPMFPFVPLVTFHFIIAFLSAVTVLLPDLDKLKTNEEKKIVSKVLIMVVMKLLSIYEKCKKDPLGKTSGDKASGDKASGDKASGKASGDKASGDKASEDQASEDQASEGETDPHAPNFFFQGCNLGLLFTGFPKIMSPLVDFLRSTSSFYLHDFLDHLYVVGFAEGDGCLTMLLAGTQGAVLE</sequence>
<reference evidence="3 4" key="1">
    <citation type="journal article" date="2012" name="Genome Biol.">
        <title>Genome and low-iron response of an oceanic diatom adapted to chronic iron limitation.</title>
        <authorList>
            <person name="Lommer M."/>
            <person name="Specht M."/>
            <person name="Roy A.S."/>
            <person name="Kraemer L."/>
            <person name="Andreson R."/>
            <person name="Gutowska M.A."/>
            <person name="Wolf J."/>
            <person name="Bergner S.V."/>
            <person name="Schilhabel M.B."/>
            <person name="Klostermeier U.C."/>
            <person name="Beiko R.G."/>
            <person name="Rosenstiel P."/>
            <person name="Hippler M."/>
            <person name="Laroche J."/>
        </authorList>
    </citation>
    <scope>NUCLEOTIDE SEQUENCE [LARGE SCALE GENOMIC DNA]</scope>
    <source>
        <strain evidence="3 4">CCMP1005</strain>
    </source>
</reference>
<comment type="caution">
    <text evidence="3">The sequence shown here is derived from an EMBL/GenBank/DDBJ whole genome shotgun (WGS) entry which is preliminary data.</text>
</comment>
<keyword evidence="2" id="KW-0812">Transmembrane</keyword>
<protein>
    <submittedName>
        <fullName evidence="3">Uncharacterized protein</fullName>
    </submittedName>
</protein>
<evidence type="ECO:0000256" key="1">
    <source>
        <dbReference type="SAM" id="MobiDB-lite"/>
    </source>
</evidence>
<keyword evidence="4" id="KW-1185">Reference proteome</keyword>
<feature type="compositionally biased region" description="Acidic residues" evidence="1">
    <location>
        <begin position="254"/>
        <end position="264"/>
    </location>
</feature>
<keyword evidence="2" id="KW-0472">Membrane</keyword>
<feature type="region of interest" description="Disordered" evidence="1">
    <location>
        <begin position="219"/>
        <end position="265"/>
    </location>
</feature>
<dbReference type="AlphaFoldDB" id="K0TED5"/>
<keyword evidence="2" id="KW-1133">Transmembrane helix</keyword>
<feature type="transmembrane region" description="Helical" evidence="2">
    <location>
        <begin position="157"/>
        <end position="179"/>
    </location>
</feature>
<proteinExistence type="predicted"/>
<evidence type="ECO:0000256" key="2">
    <source>
        <dbReference type="SAM" id="Phobius"/>
    </source>
</evidence>
<dbReference type="EMBL" id="AGNL01002753">
    <property type="protein sequence ID" value="EJK75735.1"/>
    <property type="molecule type" value="Genomic_DNA"/>
</dbReference>
<name>K0TED5_THAOC</name>
<evidence type="ECO:0000313" key="4">
    <source>
        <dbReference type="Proteomes" id="UP000266841"/>
    </source>
</evidence>